<evidence type="ECO:0000256" key="3">
    <source>
        <dbReference type="ARBA" id="ARBA00023180"/>
    </source>
</evidence>
<dbReference type="Pfam" id="PF19028">
    <property type="entry name" value="TSP1_spondin"/>
    <property type="match status" value="1"/>
</dbReference>
<keyword evidence="6" id="KW-1185">Reference proteome</keyword>
<accession>A0A8J5QKH0</accession>
<dbReference type="PANTHER" id="PTHR11311:SF30">
    <property type="entry name" value="SPONDIN-LIKE TSP1 DOMAIN-CONTAINING PROTEIN"/>
    <property type="match status" value="1"/>
</dbReference>
<dbReference type="InterPro" id="IPR044004">
    <property type="entry name" value="TSP1_spondin_dom"/>
</dbReference>
<dbReference type="PROSITE" id="PS50092">
    <property type="entry name" value="TSP1"/>
    <property type="match status" value="1"/>
</dbReference>
<dbReference type="EMBL" id="JAAOIC020000060">
    <property type="protein sequence ID" value="KAG8035308.1"/>
    <property type="molecule type" value="Genomic_DNA"/>
</dbReference>
<dbReference type="GO" id="GO:0005886">
    <property type="term" value="C:plasma membrane"/>
    <property type="evidence" value="ECO:0007669"/>
    <property type="project" value="TreeGrafter"/>
</dbReference>
<organism evidence="5 6">
    <name type="scientific">Cotesia typhae</name>
    <dbReference type="NCBI Taxonomy" id="2053667"/>
    <lineage>
        <taxon>Eukaryota</taxon>
        <taxon>Metazoa</taxon>
        <taxon>Ecdysozoa</taxon>
        <taxon>Arthropoda</taxon>
        <taxon>Hexapoda</taxon>
        <taxon>Insecta</taxon>
        <taxon>Pterygota</taxon>
        <taxon>Neoptera</taxon>
        <taxon>Endopterygota</taxon>
        <taxon>Hymenoptera</taxon>
        <taxon>Apocrita</taxon>
        <taxon>Ichneumonoidea</taxon>
        <taxon>Braconidae</taxon>
        <taxon>Microgastrinae</taxon>
        <taxon>Cotesia</taxon>
    </lineage>
</organism>
<evidence type="ECO:0000259" key="4">
    <source>
        <dbReference type="Pfam" id="PF19028"/>
    </source>
</evidence>
<keyword evidence="1" id="KW-0732">Signal</keyword>
<comment type="caution">
    <text evidence="5">The sequence shown here is derived from an EMBL/GenBank/DDBJ whole genome shotgun (WGS) entry which is preliminary data.</text>
</comment>
<dbReference type="SMART" id="SM00209">
    <property type="entry name" value="TSP1"/>
    <property type="match status" value="1"/>
</dbReference>
<reference evidence="5" key="2">
    <citation type="submission" date="2021-04" db="EMBL/GenBank/DDBJ databases">
        <title>Genome-wide patterns of bracovirus chromosomal integration into multiple host tissues during parasitism.</title>
        <authorList>
            <person name="Chebbi M.A.C."/>
        </authorList>
    </citation>
    <scope>NUCLEOTIDE SEQUENCE</scope>
    <source>
        <tissue evidence="5">Whole body</tissue>
    </source>
</reference>
<sequence length="69" mass="8073">MSQNNTRMLNTIDCKWTHWSPWSLCHATCGNAVQHRTRRIKIHSHGLQSKNCTKLVEFRKCSMFPCLAE</sequence>
<dbReference type="Proteomes" id="UP000729913">
    <property type="component" value="Unassembled WGS sequence"/>
</dbReference>
<dbReference type="InterPro" id="IPR000884">
    <property type="entry name" value="TSP1_rpt"/>
</dbReference>
<evidence type="ECO:0000256" key="1">
    <source>
        <dbReference type="ARBA" id="ARBA00022729"/>
    </source>
</evidence>
<gene>
    <name evidence="5" type="ORF">G9C98_006754</name>
</gene>
<keyword evidence="2" id="KW-1015">Disulfide bond</keyword>
<dbReference type="InterPro" id="IPR051418">
    <property type="entry name" value="Spondin/Thrombospondin_T1"/>
</dbReference>
<name>A0A8J5QKH0_9HYME</name>
<evidence type="ECO:0000256" key="2">
    <source>
        <dbReference type="ARBA" id="ARBA00023157"/>
    </source>
</evidence>
<proteinExistence type="predicted"/>
<protein>
    <recommendedName>
        <fullName evidence="4">Spondin-like TSP1 domain-containing protein</fullName>
    </recommendedName>
</protein>
<dbReference type="AlphaFoldDB" id="A0A8J5QKH0"/>
<evidence type="ECO:0000313" key="6">
    <source>
        <dbReference type="Proteomes" id="UP000729913"/>
    </source>
</evidence>
<reference evidence="5" key="1">
    <citation type="submission" date="2020-03" db="EMBL/GenBank/DDBJ databases">
        <authorList>
            <person name="Chebbi M.A."/>
            <person name="Drezen J.M."/>
        </authorList>
    </citation>
    <scope>NUCLEOTIDE SEQUENCE</scope>
    <source>
        <tissue evidence="5">Whole body</tissue>
    </source>
</reference>
<dbReference type="PANTHER" id="PTHR11311">
    <property type="entry name" value="SPONDIN"/>
    <property type="match status" value="1"/>
</dbReference>
<dbReference type="GO" id="GO:0030036">
    <property type="term" value="P:actin cytoskeleton organization"/>
    <property type="evidence" value="ECO:0007669"/>
    <property type="project" value="TreeGrafter"/>
</dbReference>
<evidence type="ECO:0000313" key="5">
    <source>
        <dbReference type="EMBL" id="KAG8035308.1"/>
    </source>
</evidence>
<feature type="domain" description="Spondin-like TSP1" evidence="4">
    <location>
        <begin position="14"/>
        <end position="66"/>
    </location>
</feature>
<keyword evidence="3" id="KW-0325">Glycoprotein</keyword>
<dbReference type="OrthoDB" id="347314at2759"/>